<dbReference type="PANTHER" id="PTHR22911:SF137">
    <property type="entry name" value="SOLUTE CARRIER FAMILY 35 MEMBER G2-RELATED"/>
    <property type="match status" value="1"/>
</dbReference>
<sequence>MTRENPTGPLAAQSGEADLGEVAANTAGIALPEPGRAPDTAREHTLGGVYAFTAYLIWGFLPLYFVLLAPTGPWEVVAWRILLSLVFCAILLTVTRTWPALAAILRDRRLVLWTVLAGLLIYVNWQVFLIATLSGHVIETSLGYFINPLFTVLLGVLILRERLRATQWAALGIAAIAVGVIVVGYGSFPWIAVSLALSFGLYGLVKKRIGPSVDAISGLTLESLWLTPIAIVQLVVVAVTTGLTMGSAGVGHAVLLSLAGVMTATPLLFFAAGARRAPLTLIGLLQFVAPIMQFIIGAWILQEPMPVERWIGFSLVWLSLTVLTVDSLVHARRARVRAAG</sequence>
<dbReference type="Pfam" id="PF00892">
    <property type="entry name" value="EamA"/>
    <property type="match status" value="1"/>
</dbReference>
<feature type="transmembrane region" description="Helical" evidence="8">
    <location>
        <begin position="110"/>
        <end position="130"/>
    </location>
</feature>
<dbReference type="NCBIfam" id="TIGR00688">
    <property type="entry name" value="rarD"/>
    <property type="match status" value="1"/>
</dbReference>
<dbReference type="InterPro" id="IPR037185">
    <property type="entry name" value="EmrE-like"/>
</dbReference>
<gene>
    <name evidence="10" type="primary">rarD</name>
    <name evidence="10" type="ORF">HQM25_13175</name>
</gene>
<feature type="transmembrane region" description="Helical" evidence="8">
    <location>
        <begin position="307"/>
        <end position="329"/>
    </location>
</feature>
<comment type="similarity">
    <text evidence="2">Belongs to the EamA transporter family.</text>
</comment>
<evidence type="ECO:0000313" key="10">
    <source>
        <dbReference type="EMBL" id="QKJ20217.1"/>
    </source>
</evidence>
<evidence type="ECO:0000259" key="9">
    <source>
        <dbReference type="Pfam" id="PF00892"/>
    </source>
</evidence>
<feature type="transmembrane region" description="Helical" evidence="8">
    <location>
        <begin position="250"/>
        <end position="272"/>
    </location>
</feature>
<dbReference type="GO" id="GO:0005886">
    <property type="term" value="C:plasma membrane"/>
    <property type="evidence" value="ECO:0007669"/>
    <property type="project" value="UniProtKB-SubCell"/>
</dbReference>
<feature type="transmembrane region" description="Helical" evidence="8">
    <location>
        <begin position="142"/>
        <end position="159"/>
    </location>
</feature>
<reference evidence="10 11" key="1">
    <citation type="submission" date="2020-05" db="EMBL/GenBank/DDBJ databases">
        <title>Strain PA2F3 complete genome.</title>
        <authorList>
            <person name="Kim Y.-S."/>
            <person name="Kim S.-J."/>
            <person name="Jung H.-k."/>
            <person name="Kim S.-E."/>
            <person name="Kim K.-H."/>
        </authorList>
    </citation>
    <scope>NUCLEOTIDE SEQUENCE [LARGE SCALE GENOMIC DNA]</scope>
    <source>
        <strain evidence="10 11">PA2F3</strain>
    </source>
</reference>
<evidence type="ECO:0000256" key="1">
    <source>
        <dbReference type="ARBA" id="ARBA00004651"/>
    </source>
</evidence>
<dbReference type="AlphaFoldDB" id="A0A7D4QDH8"/>
<evidence type="ECO:0000256" key="4">
    <source>
        <dbReference type="ARBA" id="ARBA00022475"/>
    </source>
</evidence>
<comment type="subcellular location">
    <subcellularLocation>
        <location evidence="1">Cell membrane</location>
        <topology evidence="1">Multi-pass membrane protein</topology>
    </subcellularLocation>
</comment>
<protein>
    <submittedName>
        <fullName evidence="10">EamA family transporter RarD</fullName>
    </submittedName>
</protein>
<dbReference type="InterPro" id="IPR004626">
    <property type="entry name" value="RarD"/>
</dbReference>
<dbReference type="Proteomes" id="UP000502498">
    <property type="component" value="Chromosome"/>
</dbReference>
<dbReference type="EMBL" id="CP054038">
    <property type="protein sequence ID" value="QKJ20217.1"/>
    <property type="molecule type" value="Genomic_DNA"/>
</dbReference>
<evidence type="ECO:0000256" key="7">
    <source>
        <dbReference type="ARBA" id="ARBA00023136"/>
    </source>
</evidence>
<name>A0A7D4QDH8_9MICO</name>
<dbReference type="SUPFAM" id="SSF103481">
    <property type="entry name" value="Multidrug resistance efflux transporter EmrE"/>
    <property type="match status" value="2"/>
</dbReference>
<keyword evidence="6 8" id="KW-1133">Transmembrane helix</keyword>
<feature type="domain" description="EamA" evidence="9">
    <location>
        <begin position="47"/>
        <end position="182"/>
    </location>
</feature>
<organism evidence="10 11">
    <name type="scientific">Microbacterium hominis</name>
    <dbReference type="NCBI Taxonomy" id="162426"/>
    <lineage>
        <taxon>Bacteria</taxon>
        <taxon>Bacillati</taxon>
        <taxon>Actinomycetota</taxon>
        <taxon>Actinomycetes</taxon>
        <taxon>Micrococcales</taxon>
        <taxon>Microbacteriaceae</taxon>
        <taxon>Microbacterium</taxon>
    </lineage>
</organism>
<accession>A0A7D4QDH8</accession>
<evidence type="ECO:0000313" key="11">
    <source>
        <dbReference type="Proteomes" id="UP000502498"/>
    </source>
</evidence>
<dbReference type="InterPro" id="IPR000620">
    <property type="entry name" value="EamA_dom"/>
</dbReference>
<feature type="transmembrane region" description="Helical" evidence="8">
    <location>
        <begin position="77"/>
        <end position="98"/>
    </location>
</feature>
<evidence type="ECO:0000256" key="2">
    <source>
        <dbReference type="ARBA" id="ARBA00007362"/>
    </source>
</evidence>
<feature type="transmembrane region" description="Helical" evidence="8">
    <location>
        <begin position="279"/>
        <end position="301"/>
    </location>
</feature>
<evidence type="ECO:0000256" key="3">
    <source>
        <dbReference type="ARBA" id="ARBA00022448"/>
    </source>
</evidence>
<dbReference type="PANTHER" id="PTHR22911">
    <property type="entry name" value="ACYL-MALONYL CONDENSING ENZYME-RELATED"/>
    <property type="match status" value="1"/>
</dbReference>
<keyword evidence="5 8" id="KW-0812">Transmembrane</keyword>
<evidence type="ECO:0000256" key="6">
    <source>
        <dbReference type="ARBA" id="ARBA00022989"/>
    </source>
</evidence>
<evidence type="ECO:0000256" key="5">
    <source>
        <dbReference type="ARBA" id="ARBA00022692"/>
    </source>
</evidence>
<keyword evidence="4" id="KW-1003">Cell membrane</keyword>
<feature type="transmembrane region" description="Helical" evidence="8">
    <location>
        <begin position="46"/>
        <end position="65"/>
    </location>
</feature>
<feature type="transmembrane region" description="Helical" evidence="8">
    <location>
        <begin position="166"/>
        <end position="182"/>
    </location>
</feature>
<keyword evidence="7 8" id="KW-0472">Membrane</keyword>
<evidence type="ECO:0000256" key="8">
    <source>
        <dbReference type="SAM" id="Phobius"/>
    </source>
</evidence>
<keyword evidence="3" id="KW-0813">Transport</keyword>
<proteinExistence type="inferred from homology"/>